<organism evidence="2 3">
    <name type="scientific">Panagrellus redivivus</name>
    <name type="common">Microworm</name>
    <dbReference type="NCBI Taxonomy" id="6233"/>
    <lineage>
        <taxon>Eukaryota</taxon>
        <taxon>Metazoa</taxon>
        <taxon>Ecdysozoa</taxon>
        <taxon>Nematoda</taxon>
        <taxon>Chromadorea</taxon>
        <taxon>Rhabditida</taxon>
        <taxon>Tylenchina</taxon>
        <taxon>Panagrolaimomorpha</taxon>
        <taxon>Panagrolaimoidea</taxon>
        <taxon>Panagrolaimidae</taxon>
        <taxon>Panagrellus</taxon>
    </lineage>
</organism>
<sequence length="295" mass="33241">MNAEGAPEIEVIVLSSDDEPEEAAPEVEVIVLSSDSDDDIPKAFASRGDRTAMEAVSEEESDTDPSKPTPKALLAAPGDDPPPEGYYKLVAKEGTVYLAPAAFVEGWKEFQLAKEFCEPFGPADPIPVPGLTSETLNFVLTFYAMYEDKDPYEPPTGPNVEGRIEDEDKPSMAYLNKATLKLFDQLDTPAMHLVMNASCFFEYKRLQDYCIHYLSKVLDPMEEDEFQEFVVTNEARPTAEEEALFDLDPWEVEKNMEDAYNRLSDREKRALQRQKRKLEMNSDDQPSSSKKARNE</sequence>
<keyword evidence="2" id="KW-1185">Reference proteome</keyword>
<feature type="compositionally biased region" description="Basic and acidic residues" evidence="1">
    <location>
        <begin position="261"/>
        <end position="270"/>
    </location>
</feature>
<accession>A0A7E4V6M9</accession>
<feature type="region of interest" description="Disordered" evidence="1">
    <location>
        <begin position="261"/>
        <end position="295"/>
    </location>
</feature>
<feature type="region of interest" description="Disordered" evidence="1">
    <location>
        <begin position="38"/>
        <end position="82"/>
    </location>
</feature>
<protein>
    <submittedName>
        <fullName evidence="3">Skp1 domain-containing protein</fullName>
    </submittedName>
</protein>
<dbReference type="Proteomes" id="UP000492821">
    <property type="component" value="Unassembled WGS sequence"/>
</dbReference>
<dbReference type="AlphaFoldDB" id="A0A7E4V6M9"/>
<evidence type="ECO:0000313" key="2">
    <source>
        <dbReference type="Proteomes" id="UP000492821"/>
    </source>
</evidence>
<dbReference type="Gene3D" id="3.30.710.10">
    <property type="entry name" value="Potassium Channel Kv1.1, Chain A"/>
    <property type="match status" value="1"/>
</dbReference>
<reference evidence="2" key="1">
    <citation type="journal article" date="2013" name="Genetics">
        <title>The draft genome and transcriptome of Panagrellus redivivus are shaped by the harsh demands of a free-living lifestyle.</title>
        <authorList>
            <person name="Srinivasan J."/>
            <person name="Dillman A.R."/>
            <person name="Macchietto M.G."/>
            <person name="Heikkinen L."/>
            <person name="Lakso M."/>
            <person name="Fracchia K.M."/>
            <person name="Antoshechkin I."/>
            <person name="Mortazavi A."/>
            <person name="Wong G."/>
            <person name="Sternberg P.W."/>
        </authorList>
    </citation>
    <scope>NUCLEOTIDE SEQUENCE [LARGE SCALE GENOMIC DNA]</scope>
    <source>
        <strain evidence="2">MT8872</strain>
    </source>
</reference>
<dbReference type="WBParaSite" id="Pan_g17193.t1">
    <property type="protein sequence ID" value="Pan_g17193.t1"/>
    <property type="gene ID" value="Pan_g17193"/>
</dbReference>
<dbReference type="InterPro" id="IPR011333">
    <property type="entry name" value="SKP1/BTB/POZ_sf"/>
</dbReference>
<evidence type="ECO:0000256" key="1">
    <source>
        <dbReference type="SAM" id="MobiDB-lite"/>
    </source>
</evidence>
<name>A0A7E4V6M9_PANRE</name>
<proteinExistence type="predicted"/>
<reference evidence="3" key="2">
    <citation type="submission" date="2020-10" db="UniProtKB">
        <authorList>
            <consortium name="WormBaseParasite"/>
        </authorList>
    </citation>
    <scope>IDENTIFICATION</scope>
</reference>
<evidence type="ECO:0000313" key="3">
    <source>
        <dbReference type="WBParaSite" id="Pan_g17193.t1"/>
    </source>
</evidence>